<sequence>MIRDGRDREKQLRNMTTFLNDVGRVYNNVSKELGKVISLSNHNFLKTDPDSRWSVWWPALLSAVQRVSIDHESLSELLVKDLVAASSRLCEEQGSLVKNLQSEGTRLIKTLRECQSQLEQRTREWDFSREKLDVAVEKSAAAAATLRATSQTTLCISSISRIWRRA</sequence>
<protein>
    <submittedName>
        <fullName evidence="1">Uncharacterized protein</fullName>
    </submittedName>
</protein>
<evidence type="ECO:0000313" key="2">
    <source>
        <dbReference type="Proteomes" id="UP001497444"/>
    </source>
</evidence>
<dbReference type="EMBL" id="CAXAQS010000302">
    <property type="protein sequence ID" value="CAK9251028.1"/>
    <property type="molecule type" value="Genomic_DNA"/>
</dbReference>
<name>A0ABP0V9E0_9BRYO</name>
<gene>
    <name evidence="1" type="ORF">CSSPJE1EN1_LOCUS26406</name>
</gene>
<accession>A0ABP0V9E0</accession>
<proteinExistence type="predicted"/>
<dbReference type="Gene3D" id="1.20.1270.60">
    <property type="entry name" value="Arfaptin homology (AH) domain/BAR domain"/>
    <property type="match status" value="1"/>
</dbReference>
<keyword evidence="2" id="KW-1185">Reference proteome</keyword>
<dbReference type="InterPro" id="IPR027267">
    <property type="entry name" value="AH/BAR_dom_sf"/>
</dbReference>
<evidence type="ECO:0000313" key="1">
    <source>
        <dbReference type="EMBL" id="CAK9251028.1"/>
    </source>
</evidence>
<comment type="caution">
    <text evidence="1">The sequence shown here is derived from an EMBL/GenBank/DDBJ whole genome shotgun (WGS) entry which is preliminary data.</text>
</comment>
<reference evidence="1" key="1">
    <citation type="submission" date="2024-02" db="EMBL/GenBank/DDBJ databases">
        <authorList>
            <consortium name="ELIXIR-Norway"/>
            <consortium name="Elixir Norway"/>
        </authorList>
    </citation>
    <scope>NUCLEOTIDE SEQUENCE</scope>
</reference>
<dbReference type="SUPFAM" id="SSF103657">
    <property type="entry name" value="BAR/IMD domain-like"/>
    <property type="match status" value="1"/>
</dbReference>
<organism evidence="1 2">
    <name type="scientific">Sphagnum jensenii</name>
    <dbReference type="NCBI Taxonomy" id="128206"/>
    <lineage>
        <taxon>Eukaryota</taxon>
        <taxon>Viridiplantae</taxon>
        <taxon>Streptophyta</taxon>
        <taxon>Embryophyta</taxon>
        <taxon>Bryophyta</taxon>
        <taxon>Sphagnophytina</taxon>
        <taxon>Sphagnopsida</taxon>
        <taxon>Sphagnales</taxon>
        <taxon>Sphagnaceae</taxon>
        <taxon>Sphagnum</taxon>
    </lineage>
</organism>
<dbReference type="Proteomes" id="UP001497444">
    <property type="component" value="Unassembled WGS sequence"/>
</dbReference>